<keyword evidence="6" id="KW-1185">Reference proteome</keyword>
<organism evidence="5 6">
    <name type="scientific">Pneumocystis murina (strain B123)</name>
    <name type="common">Mouse pneumocystis pneumonia agent</name>
    <name type="synonym">Pneumocystis carinii f. sp. muris</name>
    <dbReference type="NCBI Taxonomy" id="1069680"/>
    <lineage>
        <taxon>Eukaryota</taxon>
        <taxon>Fungi</taxon>
        <taxon>Dikarya</taxon>
        <taxon>Ascomycota</taxon>
        <taxon>Taphrinomycotina</taxon>
        <taxon>Pneumocystomycetes</taxon>
        <taxon>Pneumocystaceae</taxon>
        <taxon>Pneumocystis</taxon>
    </lineage>
</organism>
<sequence>MNKENNYIIRTIIHSPIVNFVFCGAFRSPNIYDIILIKEDSIELHSLSSAGLTTCISNQPLFSKIRDAKILKTIKRINESENKDITGIDLLITTNEAGYLSFSIYGLNQKNEYINQNSQNIIFQSLNIENRFYIIEEIKISNYGCDLKNMGYRIALDPQMRFIALTDALNTIEIFRLNLFTKKNERFIIETIKGNLFGTILLMDFIKYLITDKFCYLVFYIISSEKKSYVTLCRWNSEEPLVLIDFSTLISLPLFSDLYIPIYLIPFFNSSGDFSLIYNNKIIYISISQFFSKDSNFKYFDIKHKGIITAYTIDETVYEDTNILYLGTDTGDLIYIKIKNQEIEYLNLGSIKPIGKAMGIINSLTISQHLIFISGDMCDNGIYLVNSLFQVNDNMSNEISKNTTPILVQSFPNWSPVCDFEILEKETISINKTQIQNKKNRLYLCAGRAPEGKVAGLKTGIKAKIILQVQDFDGIENFWVFKSSKLDSIYIIISFPWQTQLLELTKKGELYDRSNNSQLEQETFTISAGLFNDTHIIQIVQRKIKIFPLPDFEKLDSKTHLLHNTQFVISSSIHNSIITMSVKTEDSILIYLIKLSITEQSIITLTQMGEPIEIVEEPSTITMIIAQDINFRSDLDIHSDSENIKPSVFLLVGTHKPSFIIFELSSTDKILISDISLENFTNLADSIPESSCLLKMSTDLILLLGLRNGLLLKWEISYTNENIELNFIDLNAFGSLPLRCVSNSQLSTAYIAGDGIWMINSNNNTMEIKEIILDHRIKTYPTLILPFNDLLQQYEIKSFACISKETFLIAELDNSESICMQYINIKENSRRILYDNNLKLLVVASDLSSLTINDSFLNKRFQNSCDLKFINLSTGTVVSNSPLFNYKTEEYIFDAQETIYALSDWTIFYRNKSYYHIIVGTSIIDFSGSLRGNLHILMASYKHEKVQVKRISKISLDYPVYSISPIGKYGIAFSSNNIIFIKQFDIETRRFKKISTKYKLESPIISIKIKNNTIYASCQKNSVIVLNYDPIENSLKPIMNDITPRLSLDNFIIDNNIFCSDKERGLVCLTEDCYQERRLNLDFSVKLPSSISKFQKISGEKHYHPFIIGSGINGSFYSIMSCPKDDFEIYQVLISSWLQFFNTNSLMDKEKFPILGESCLDGDFLATIILYDWDSIPILSTTLSNCHDNSKKDYILKIKLLRSIFSQTIF</sequence>
<dbReference type="eggNOG" id="ENOG502RS08">
    <property type="taxonomic scope" value="Eukaryota"/>
</dbReference>
<dbReference type="Proteomes" id="UP000011958">
    <property type="component" value="Unassembled WGS sequence"/>
</dbReference>
<dbReference type="Gene3D" id="2.130.10.10">
    <property type="entry name" value="YVTN repeat-like/Quinoprotein amine dehydrogenase"/>
    <property type="match status" value="2"/>
</dbReference>
<dbReference type="PANTHER" id="PTHR10644">
    <property type="entry name" value="DNA REPAIR/RNA PROCESSING CPSF FAMILY"/>
    <property type="match status" value="1"/>
</dbReference>
<evidence type="ECO:0000256" key="2">
    <source>
        <dbReference type="ARBA" id="ARBA00023242"/>
    </source>
</evidence>
<protein>
    <recommendedName>
        <fullName evidence="7">DNA damage-binding protein 1</fullName>
    </recommendedName>
</protein>
<dbReference type="EMBL" id="AFWA02000006">
    <property type="protein sequence ID" value="EMR10559.1"/>
    <property type="molecule type" value="Genomic_DNA"/>
</dbReference>
<dbReference type="InterPro" id="IPR015943">
    <property type="entry name" value="WD40/YVTN_repeat-like_dom_sf"/>
</dbReference>
<gene>
    <name evidence="5" type="ORF">PNEG_01265</name>
</gene>
<reference evidence="6" key="1">
    <citation type="journal article" date="2016" name="Nat. Commun.">
        <title>Genome analysis of three Pneumocystis species reveals adaptation mechanisms to life exclusively in mammalian hosts.</title>
        <authorList>
            <person name="Ma L."/>
            <person name="Chen Z."/>
            <person name="Huang D.W."/>
            <person name="Kutty G."/>
            <person name="Ishihara M."/>
            <person name="Wang H."/>
            <person name="Abouelleil A."/>
            <person name="Bishop L."/>
            <person name="Davey E."/>
            <person name="Deng R."/>
            <person name="Deng X."/>
            <person name="Fan L."/>
            <person name="Fantoni G."/>
            <person name="Fitzgerald M."/>
            <person name="Gogineni E."/>
            <person name="Goldberg J.M."/>
            <person name="Handley G."/>
            <person name="Hu X."/>
            <person name="Huber C."/>
            <person name="Jiao X."/>
            <person name="Jones K."/>
            <person name="Levin J.Z."/>
            <person name="Liu Y."/>
            <person name="Macdonald P."/>
            <person name="Melnikov A."/>
            <person name="Raley C."/>
            <person name="Sassi M."/>
            <person name="Sherman B.T."/>
            <person name="Song X."/>
            <person name="Sykes S."/>
            <person name="Tran B."/>
            <person name="Walsh L."/>
            <person name="Xia Y."/>
            <person name="Yang J."/>
            <person name="Young S."/>
            <person name="Zeng Q."/>
            <person name="Zheng X."/>
            <person name="Stephens R."/>
            <person name="Nusbaum C."/>
            <person name="Birren B.W."/>
            <person name="Azadi P."/>
            <person name="Lempicki R.A."/>
            <person name="Cuomo C.A."/>
            <person name="Kovacs J.A."/>
        </authorList>
    </citation>
    <scope>NUCLEOTIDE SEQUENCE [LARGE SCALE GENOMIC DNA]</scope>
    <source>
        <strain evidence="6">B123</strain>
    </source>
</reference>
<comment type="subcellular location">
    <subcellularLocation>
        <location evidence="1">Nucleus</location>
    </subcellularLocation>
</comment>
<dbReference type="InterPro" id="IPR050358">
    <property type="entry name" value="RSE1/DDB1/CFT1"/>
</dbReference>
<accession>M7PJC2</accession>
<evidence type="ECO:0000256" key="1">
    <source>
        <dbReference type="ARBA" id="ARBA00004123"/>
    </source>
</evidence>
<evidence type="ECO:0000259" key="3">
    <source>
        <dbReference type="Pfam" id="PF03178"/>
    </source>
</evidence>
<evidence type="ECO:0000313" key="6">
    <source>
        <dbReference type="Proteomes" id="UP000011958"/>
    </source>
</evidence>
<dbReference type="RefSeq" id="XP_007873188.1">
    <property type="nucleotide sequence ID" value="XM_007874997.1"/>
</dbReference>
<evidence type="ECO:0008006" key="7">
    <source>
        <dbReference type="Google" id="ProtNLM"/>
    </source>
</evidence>
<evidence type="ECO:0000313" key="5">
    <source>
        <dbReference type="EMBL" id="EMR10559.1"/>
    </source>
</evidence>
<dbReference type="GO" id="GO:0005634">
    <property type="term" value="C:nucleus"/>
    <property type="evidence" value="ECO:0007669"/>
    <property type="project" value="UniProtKB-SubCell"/>
</dbReference>
<evidence type="ECO:0000259" key="4">
    <source>
        <dbReference type="Pfam" id="PF10433"/>
    </source>
</evidence>
<dbReference type="VEuPathDB" id="FungiDB:PNEG_01265"/>
<dbReference type="OMA" id="NPRMIFC"/>
<dbReference type="GeneID" id="19894962"/>
<dbReference type="STRING" id="1069680.M7PJC2"/>
<dbReference type="HOGENOM" id="CLU_284296_0_0_1"/>
<dbReference type="InterPro" id="IPR018846">
    <property type="entry name" value="Beta-prop_RSE1/DDB1/CPSF1_1st"/>
</dbReference>
<comment type="caution">
    <text evidence="5">The sequence shown here is derived from an EMBL/GenBank/DDBJ whole genome shotgun (WGS) entry which is preliminary data.</text>
</comment>
<keyword evidence="2" id="KW-0539">Nucleus</keyword>
<name>M7PJC2_PNEMU</name>
<dbReference type="Pfam" id="PF10433">
    <property type="entry name" value="Beta-prop_RSE1_1st"/>
    <property type="match status" value="1"/>
</dbReference>
<feature type="domain" description="RSE1/DDB1/CPSF1 first beta-propeller" evidence="4">
    <location>
        <begin position="18"/>
        <end position="412"/>
    </location>
</feature>
<dbReference type="GO" id="GO:0003676">
    <property type="term" value="F:nucleic acid binding"/>
    <property type="evidence" value="ECO:0007669"/>
    <property type="project" value="InterPro"/>
</dbReference>
<dbReference type="Pfam" id="PF03178">
    <property type="entry name" value="CPSF_A"/>
    <property type="match status" value="1"/>
</dbReference>
<dbReference type="InterPro" id="IPR004871">
    <property type="entry name" value="RSE1/DDB1/CPSF1_C"/>
</dbReference>
<proteinExistence type="predicted"/>
<dbReference type="OrthoDB" id="20774at2759"/>
<dbReference type="AlphaFoldDB" id="M7PJC2"/>
<feature type="domain" description="RSE1/DDB1/CPSF1 C-terminal" evidence="3">
    <location>
        <begin position="887"/>
        <end position="1133"/>
    </location>
</feature>